<dbReference type="RefSeq" id="WP_205157482.1">
    <property type="nucleotide sequence ID" value="NZ_JAFEUM010000002.1"/>
</dbReference>
<keyword evidence="3" id="KW-1185">Reference proteome</keyword>
<evidence type="ECO:0000259" key="1">
    <source>
        <dbReference type="Pfam" id="PF08818"/>
    </source>
</evidence>
<dbReference type="InterPro" id="IPR014922">
    <property type="entry name" value="YdhG-like"/>
</dbReference>
<proteinExistence type="predicted"/>
<dbReference type="Gene3D" id="3.90.1150.200">
    <property type="match status" value="1"/>
</dbReference>
<dbReference type="Proteomes" id="UP000809621">
    <property type="component" value="Unassembled WGS sequence"/>
</dbReference>
<feature type="domain" description="YdhG-like" evidence="1">
    <location>
        <begin position="20"/>
        <end position="111"/>
    </location>
</feature>
<dbReference type="Pfam" id="PF08818">
    <property type="entry name" value="DUF1801"/>
    <property type="match status" value="1"/>
</dbReference>
<reference evidence="2 3" key="1">
    <citation type="submission" date="2021-02" db="EMBL/GenBank/DDBJ databases">
        <authorList>
            <person name="Park J.-S."/>
        </authorList>
    </citation>
    <scope>NUCLEOTIDE SEQUENCE [LARGE SCALE GENOMIC DNA]</scope>
    <source>
        <strain evidence="2 3">188UL20-2</strain>
    </source>
</reference>
<accession>A0ABS2HHA7</accession>
<protein>
    <submittedName>
        <fullName evidence="2">DUF1801 domain-containing protein</fullName>
    </submittedName>
</protein>
<evidence type="ECO:0000313" key="3">
    <source>
        <dbReference type="Proteomes" id="UP000809621"/>
    </source>
</evidence>
<dbReference type="EMBL" id="JAFEUM010000002">
    <property type="protein sequence ID" value="MBM7035857.1"/>
    <property type="molecule type" value="Genomic_DNA"/>
</dbReference>
<dbReference type="SUPFAM" id="SSF159888">
    <property type="entry name" value="YdhG-like"/>
    <property type="match status" value="1"/>
</dbReference>
<evidence type="ECO:0000313" key="2">
    <source>
        <dbReference type="EMBL" id="MBM7035857.1"/>
    </source>
</evidence>
<gene>
    <name evidence="2" type="ORF">JQC93_05500</name>
</gene>
<sequence length="125" mass="14437">MQYDVNSVNDYLDALESDWRKEKLLQVRTLLMDCFPELEEGINYKMLCYRFNDEPVFHLNAQQKFIGFYVGDIEKIDPTNQIGEHFNVGKGCVRISKTKQVVEGPFKTFVLNATAHVKSGKDHSC</sequence>
<name>A0ABS2HHA7_9VIBR</name>
<comment type="caution">
    <text evidence="2">The sequence shown here is derived from an EMBL/GenBank/DDBJ whole genome shotgun (WGS) entry which is preliminary data.</text>
</comment>
<organism evidence="2 3">
    <name type="scientific">Vibrio ulleungensis</name>
    <dbReference type="NCBI Taxonomy" id="2807619"/>
    <lineage>
        <taxon>Bacteria</taxon>
        <taxon>Pseudomonadati</taxon>
        <taxon>Pseudomonadota</taxon>
        <taxon>Gammaproteobacteria</taxon>
        <taxon>Vibrionales</taxon>
        <taxon>Vibrionaceae</taxon>
        <taxon>Vibrio</taxon>
    </lineage>
</organism>